<accession>A0A318PUF2</accession>
<sequence>MPMSLETDMGARLSALRLQKGKKEGRRITQQEAADAVGIGRSTLASYEKGHDKPGRDTMIALAQYYAVPVDHIAGTPSINSDLTPQAVEDPDELALLGFWRALNHDERKLLLTLFEKAIGTNAA</sequence>
<dbReference type="CDD" id="cd00093">
    <property type="entry name" value="HTH_XRE"/>
    <property type="match status" value="1"/>
</dbReference>
<dbReference type="OrthoDB" id="7278583at2"/>
<comment type="caution">
    <text evidence="2">The sequence shown here is derived from an EMBL/GenBank/DDBJ whole genome shotgun (WGS) entry which is preliminary data.</text>
</comment>
<dbReference type="InterPro" id="IPR001387">
    <property type="entry name" value="Cro/C1-type_HTH"/>
</dbReference>
<proteinExistence type="predicted"/>
<name>A0A318PUF2_9PROT</name>
<feature type="domain" description="HTH cro/C1-type" evidence="1">
    <location>
        <begin position="26"/>
        <end position="73"/>
    </location>
</feature>
<dbReference type="Gene3D" id="1.10.260.40">
    <property type="entry name" value="lambda repressor-like DNA-binding domains"/>
    <property type="match status" value="1"/>
</dbReference>
<dbReference type="EMBL" id="NKUF01000043">
    <property type="protein sequence ID" value="PYD62002.1"/>
    <property type="molecule type" value="Genomic_DNA"/>
</dbReference>
<reference evidence="2 3" key="1">
    <citation type="submission" date="2017-07" db="EMBL/GenBank/DDBJ databases">
        <title>A draft genome sequence of Gluconacetobacter entanii LTH 4560.</title>
        <authorList>
            <person name="Skraban J."/>
            <person name="Cleenwerck I."/>
            <person name="Vandamme P."/>
            <person name="Trcek J."/>
        </authorList>
    </citation>
    <scope>NUCLEOTIDE SEQUENCE [LARGE SCALE GENOMIC DNA]</scope>
    <source>
        <strain evidence="2 3">LTH 4560</strain>
    </source>
</reference>
<dbReference type="Proteomes" id="UP000248301">
    <property type="component" value="Unassembled WGS sequence"/>
</dbReference>
<evidence type="ECO:0000259" key="1">
    <source>
        <dbReference type="PROSITE" id="PS50943"/>
    </source>
</evidence>
<dbReference type="PROSITE" id="PS50943">
    <property type="entry name" value="HTH_CROC1"/>
    <property type="match status" value="1"/>
</dbReference>
<protein>
    <recommendedName>
        <fullName evidence="1">HTH cro/C1-type domain-containing protein</fullName>
    </recommendedName>
</protein>
<evidence type="ECO:0000313" key="2">
    <source>
        <dbReference type="EMBL" id="PYD62002.1"/>
    </source>
</evidence>
<dbReference type="SMART" id="SM00530">
    <property type="entry name" value="HTH_XRE"/>
    <property type="match status" value="1"/>
</dbReference>
<evidence type="ECO:0000313" key="3">
    <source>
        <dbReference type="Proteomes" id="UP000248301"/>
    </source>
</evidence>
<organism evidence="2 3">
    <name type="scientific">Gluconacetobacter entanii</name>
    <dbReference type="NCBI Taxonomy" id="108528"/>
    <lineage>
        <taxon>Bacteria</taxon>
        <taxon>Pseudomonadati</taxon>
        <taxon>Pseudomonadota</taxon>
        <taxon>Alphaproteobacteria</taxon>
        <taxon>Acetobacterales</taxon>
        <taxon>Acetobacteraceae</taxon>
        <taxon>Gluconacetobacter</taxon>
    </lineage>
</organism>
<dbReference type="SUPFAM" id="SSF47413">
    <property type="entry name" value="lambda repressor-like DNA-binding domains"/>
    <property type="match status" value="1"/>
</dbReference>
<dbReference type="AlphaFoldDB" id="A0A318PUF2"/>
<dbReference type="InterPro" id="IPR010982">
    <property type="entry name" value="Lambda_DNA-bd_dom_sf"/>
</dbReference>
<dbReference type="GO" id="GO:0003677">
    <property type="term" value="F:DNA binding"/>
    <property type="evidence" value="ECO:0007669"/>
    <property type="project" value="InterPro"/>
</dbReference>
<gene>
    <name evidence="2" type="ORF">CFR72_13630</name>
</gene>
<dbReference type="Pfam" id="PF01381">
    <property type="entry name" value="HTH_3"/>
    <property type="match status" value="1"/>
</dbReference>